<dbReference type="EC" id="2.7.13.3" evidence="3"/>
<name>A0A916S856_9BURK</name>
<evidence type="ECO:0000256" key="8">
    <source>
        <dbReference type="SAM" id="Coils"/>
    </source>
</evidence>
<evidence type="ECO:0000259" key="9">
    <source>
        <dbReference type="PROSITE" id="PS50109"/>
    </source>
</evidence>
<dbReference type="GO" id="GO:0030295">
    <property type="term" value="F:protein kinase activator activity"/>
    <property type="evidence" value="ECO:0007669"/>
    <property type="project" value="TreeGrafter"/>
</dbReference>
<comment type="caution">
    <text evidence="12">The sequence shown here is derived from an EMBL/GenBank/DDBJ whole genome shotgun (WGS) entry which is preliminary data.</text>
</comment>
<dbReference type="SMART" id="SM00065">
    <property type="entry name" value="GAF"/>
    <property type="match status" value="2"/>
</dbReference>
<dbReference type="PROSITE" id="PS50112">
    <property type="entry name" value="PAS"/>
    <property type="match status" value="1"/>
</dbReference>
<dbReference type="GO" id="GO:0005886">
    <property type="term" value="C:plasma membrane"/>
    <property type="evidence" value="ECO:0007669"/>
    <property type="project" value="UniProtKB-SubCell"/>
</dbReference>
<dbReference type="InterPro" id="IPR004358">
    <property type="entry name" value="Sig_transdc_His_kin-like_C"/>
</dbReference>
<dbReference type="Pfam" id="PF13185">
    <property type="entry name" value="GAF_2"/>
    <property type="match status" value="1"/>
</dbReference>
<proteinExistence type="predicted"/>
<dbReference type="Gene3D" id="3.30.565.10">
    <property type="entry name" value="Histidine kinase-like ATPase, C-terminal domain"/>
    <property type="match status" value="1"/>
</dbReference>
<dbReference type="SMART" id="SM00091">
    <property type="entry name" value="PAS"/>
    <property type="match status" value="2"/>
</dbReference>
<evidence type="ECO:0000256" key="5">
    <source>
        <dbReference type="ARBA" id="ARBA00022679"/>
    </source>
</evidence>
<dbReference type="PANTHER" id="PTHR42878:SF15">
    <property type="entry name" value="BACTERIOPHYTOCHROME"/>
    <property type="match status" value="1"/>
</dbReference>
<evidence type="ECO:0000256" key="1">
    <source>
        <dbReference type="ARBA" id="ARBA00000085"/>
    </source>
</evidence>
<dbReference type="InterPro" id="IPR013655">
    <property type="entry name" value="PAS_fold_3"/>
</dbReference>
<dbReference type="Pfam" id="PF01590">
    <property type="entry name" value="GAF"/>
    <property type="match status" value="1"/>
</dbReference>
<dbReference type="SUPFAM" id="SSF55874">
    <property type="entry name" value="ATPase domain of HSP90 chaperone/DNA topoisomerase II/histidine kinase"/>
    <property type="match status" value="1"/>
</dbReference>
<dbReference type="SMART" id="SM00086">
    <property type="entry name" value="PAC"/>
    <property type="match status" value="2"/>
</dbReference>
<dbReference type="Pfam" id="PF00512">
    <property type="entry name" value="HisKA"/>
    <property type="match status" value="1"/>
</dbReference>
<keyword evidence="7" id="KW-0472">Membrane</keyword>
<dbReference type="PROSITE" id="PS50109">
    <property type="entry name" value="HIS_KIN"/>
    <property type="match status" value="1"/>
</dbReference>
<evidence type="ECO:0000256" key="6">
    <source>
        <dbReference type="ARBA" id="ARBA00022777"/>
    </source>
</evidence>
<feature type="domain" description="PAC" evidence="11">
    <location>
        <begin position="384"/>
        <end position="436"/>
    </location>
</feature>
<dbReference type="InterPro" id="IPR029016">
    <property type="entry name" value="GAF-like_dom_sf"/>
</dbReference>
<evidence type="ECO:0000256" key="7">
    <source>
        <dbReference type="ARBA" id="ARBA00023136"/>
    </source>
</evidence>
<dbReference type="FunFam" id="3.30.565.10:FF:000006">
    <property type="entry name" value="Sensor histidine kinase WalK"/>
    <property type="match status" value="1"/>
</dbReference>
<evidence type="ECO:0000313" key="13">
    <source>
        <dbReference type="Proteomes" id="UP000620596"/>
    </source>
</evidence>
<dbReference type="InterPro" id="IPR003594">
    <property type="entry name" value="HATPase_dom"/>
</dbReference>
<evidence type="ECO:0000256" key="2">
    <source>
        <dbReference type="ARBA" id="ARBA00004429"/>
    </source>
</evidence>
<dbReference type="CDD" id="cd00082">
    <property type="entry name" value="HisKA"/>
    <property type="match status" value="1"/>
</dbReference>
<accession>A0A916S856</accession>
<feature type="coiled-coil region" evidence="8">
    <location>
        <begin position="292"/>
        <end position="319"/>
    </location>
</feature>
<organism evidence="12 13">
    <name type="scientific">Polaromonas eurypsychrophila</name>
    <dbReference type="NCBI Taxonomy" id="1614635"/>
    <lineage>
        <taxon>Bacteria</taxon>
        <taxon>Pseudomonadati</taxon>
        <taxon>Pseudomonadota</taxon>
        <taxon>Betaproteobacteria</taxon>
        <taxon>Burkholderiales</taxon>
        <taxon>Comamonadaceae</taxon>
        <taxon>Polaromonas</taxon>
    </lineage>
</organism>
<reference evidence="12" key="2">
    <citation type="submission" date="2020-09" db="EMBL/GenBank/DDBJ databases">
        <authorList>
            <person name="Sun Q."/>
            <person name="Zhou Y."/>
        </authorList>
    </citation>
    <scope>NUCLEOTIDE SEQUENCE</scope>
    <source>
        <strain evidence="12">CGMCC 1.15322</strain>
    </source>
</reference>
<dbReference type="NCBIfam" id="TIGR00229">
    <property type="entry name" value="sensory_box"/>
    <property type="match status" value="1"/>
</dbReference>
<dbReference type="InterPro" id="IPR036097">
    <property type="entry name" value="HisK_dim/P_sf"/>
</dbReference>
<dbReference type="Pfam" id="PF08447">
    <property type="entry name" value="PAS_3"/>
    <property type="match status" value="1"/>
</dbReference>
<dbReference type="InterPro" id="IPR035965">
    <property type="entry name" value="PAS-like_dom_sf"/>
</dbReference>
<dbReference type="InterPro" id="IPR000014">
    <property type="entry name" value="PAS"/>
</dbReference>
<dbReference type="SMART" id="SM00388">
    <property type="entry name" value="HisKA"/>
    <property type="match status" value="1"/>
</dbReference>
<dbReference type="SUPFAM" id="SSF55781">
    <property type="entry name" value="GAF domain-like"/>
    <property type="match status" value="2"/>
</dbReference>
<dbReference type="PANTHER" id="PTHR42878">
    <property type="entry name" value="TWO-COMPONENT HISTIDINE KINASE"/>
    <property type="match status" value="1"/>
</dbReference>
<keyword evidence="5" id="KW-0808">Transferase</keyword>
<dbReference type="InterPro" id="IPR005467">
    <property type="entry name" value="His_kinase_dom"/>
</dbReference>
<feature type="domain" description="PAS" evidence="10">
    <location>
        <begin position="13"/>
        <end position="48"/>
    </location>
</feature>
<dbReference type="EMBL" id="BMIG01000002">
    <property type="protein sequence ID" value="GGA89012.1"/>
    <property type="molecule type" value="Genomic_DNA"/>
</dbReference>
<evidence type="ECO:0000259" key="10">
    <source>
        <dbReference type="PROSITE" id="PS50112"/>
    </source>
</evidence>
<dbReference type="InterPro" id="IPR003661">
    <property type="entry name" value="HisK_dim/P_dom"/>
</dbReference>
<gene>
    <name evidence="12" type="ORF">GCM10011496_07220</name>
</gene>
<dbReference type="Proteomes" id="UP000620596">
    <property type="component" value="Unassembled WGS sequence"/>
</dbReference>
<dbReference type="GO" id="GO:0000156">
    <property type="term" value="F:phosphorelay response regulator activity"/>
    <property type="evidence" value="ECO:0007669"/>
    <property type="project" value="TreeGrafter"/>
</dbReference>
<dbReference type="Gene3D" id="1.10.287.130">
    <property type="match status" value="1"/>
</dbReference>
<dbReference type="SUPFAM" id="SSF47384">
    <property type="entry name" value="Homodimeric domain of signal transducing histidine kinase"/>
    <property type="match status" value="1"/>
</dbReference>
<dbReference type="InterPro" id="IPR050351">
    <property type="entry name" value="BphY/WalK/GraS-like"/>
</dbReference>
<protein>
    <recommendedName>
        <fullName evidence="3">histidine kinase</fullName>
        <ecNumber evidence="3">2.7.13.3</ecNumber>
    </recommendedName>
</protein>
<evidence type="ECO:0000259" key="11">
    <source>
        <dbReference type="PROSITE" id="PS50113"/>
    </source>
</evidence>
<feature type="coiled-coil region" evidence="8">
    <location>
        <begin position="603"/>
        <end position="641"/>
    </location>
</feature>
<comment type="catalytic activity">
    <reaction evidence="1">
        <text>ATP + protein L-histidine = ADP + protein N-phospho-L-histidine.</text>
        <dbReference type="EC" id="2.7.13.3"/>
    </reaction>
</comment>
<keyword evidence="4" id="KW-0597">Phosphoprotein</keyword>
<comment type="subcellular location">
    <subcellularLocation>
        <location evidence="2">Cell inner membrane</location>
        <topology evidence="2">Multi-pass membrane protein</topology>
    </subcellularLocation>
</comment>
<dbReference type="GO" id="GO:0000155">
    <property type="term" value="F:phosphorelay sensor kinase activity"/>
    <property type="evidence" value="ECO:0007669"/>
    <property type="project" value="InterPro"/>
</dbReference>
<dbReference type="CDD" id="cd00130">
    <property type="entry name" value="PAS"/>
    <property type="match status" value="2"/>
</dbReference>
<keyword evidence="13" id="KW-1185">Reference proteome</keyword>
<dbReference type="Gene3D" id="3.30.450.40">
    <property type="match status" value="2"/>
</dbReference>
<dbReference type="InterPro" id="IPR013656">
    <property type="entry name" value="PAS_4"/>
</dbReference>
<reference evidence="12" key="1">
    <citation type="journal article" date="2014" name="Int. J. Syst. Evol. Microbiol.">
        <title>Complete genome sequence of Corynebacterium casei LMG S-19264T (=DSM 44701T), isolated from a smear-ripened cheese.</title>
        <authorList>
            <consortium name="US DOE Joint Genome Institute (JGI-PGF)"/>
            <person name="Walter F."/>
            <person name="Albersmeier A."/>
            <person name="Kalinowski J."/>
            <person name="Ruckert C."/>
        </authorList>
    </citation>
    <scope>NUCLEOTIDE SEQUENCE</scope>
    <source>
        <strain evidence="12">CGMCC 1.15322</strain>
    </source>
</reference>
<feature type="domain" description="Histidine kinase" evidence="9">
    <location>
        <begin position="648"/>
        <end position="865"/>
    </location>
</feature>
<dbReference type="GO" id="GO:0007234">
    <property type="term" value="P:osmosensory signaling via phosphorelay pathway"/>
    <property type="evidence" value="ECO:0007669"/>
    <property type="project" value="TreeGrafter"/>
</dbReference>
<dbReference type="InterPro" id="IPR001610">
    <property type="entry name" value="PAC"/>
</dbReference>
<dbReference type="Pfam" id="PF08448">
    <property type="entry name" value="PAS_4"/>
    <property type="match status" value="1"/>
</dbReference>
<dbReference type="PROSITE" id="PS50113">
    <property type="entry name" value="PAC"/>
    <property type="match status" value="1"/>
</dbReference>
<keyword evidence="6" id="KW-0418">Kinase</keyword>
<sequence>MRTADTLARVGREHRLLDSIINSMTEGVIAADTDGRILLFSAAAKKMFPHHESGTTLTAWRDQHALLTLDGKTLYAPAELPLSRALRGESVDNWEVLMRTPEAGDQVLQVSLRPLHGDAHQLIGGLVVFTDITERKRTEDFSHAQERVLELMASGVPLAQSLEAIVRLIENRAPGSLCAISLLEGRQLRHGAAPSLPDSLNRQVDGLVIGEGAGACGTAAFRRRPVVVEDVATDRLMQDYLAVLRESGVQACWSTPVLSTQGAVLATFAIYHRAPHRPQPEEFEFIETAVHLARIAIERRRAQEALRDSEARFRELAENLEDVFYNRDFVSGRFLYINRAYEVLWRSSRDSLYAQPQSYCDAIHPEDRLLEASAKQGQARGEITKLEYRIVRPDGGTRWIRDHSYPVMNAEGAVERIVGTARDITDRKLADRELARTNRALQMLSRCNAALTRMDDEVELLMQVCRLAVDVGGYRMAWVGYAQDDEARSILPMARAGHDAGYLSSIVLTWDGGQPTGRGPAGQTIRSGEVKVSEDITQSDNQFYWSERALQQGYRSAVFLPLRDTNRTFGLLGLYSPTVEKLAPEEVKLLQELADNLAFGIGNLRSRLERKQAQDEILRLNAELEERVRQRTAQLEAANQELEAFSYSVSHDLRTPLSAIDGFSGLLAKDISAAGLTSARGQHYLSRIRAGIGQMGELINALLSLAQVSKTSLRWDSVNLSALAQEVLNGYQEREPGRSAQLQIAPDVQVQGDARLLRQLLDNLLGNAWKFSAGQPQTRISFGREQGSEGQDVYVVRDNGAGFDMAYSEKLFGAFQRLHTVAEFEGTGIGLATVHRIVTRHGGKVWAESAPGQGATFYFTLAGRAIRQAPNNHPPAARAGADMCR</sequence>
<dbReference type="PRINTS" id="PR00344">
    <property type="entry name" value="BCTRLSENSOR"/>
</dbReference>
<keyword evidence="8" id="KW-0175">Coiled coil</keyword>
<evidence type="ECO:0000313" key="12">
    <source>
        <dbReference type="EMBL" id="GGA89012.1"/>
    </source>
</evidence>
<evidence type="ECO:0000256" key="3">
    <source>
        <dbReference type="ARBA" id="ARBA00012438"/>
    </source>
</evidence>
<dbReference type="InterPro" id="IPR003018">
    <property type="entry name" value="GAF"/>
</dbReference>
<dbReference type="InterPro" id="IPR036890">
    <property type="entry name" value="HATPase_C_sf"/>
</dbReference>
<dbReference type="Pfam" id="PF02518">
    <property type="entry name" value="HATPase_c"/>
    <property type="match status" value="1"/>
</dbReference>
<dbReference type="SUPFAM" id="SSF55785">
    <property type="entry name" value="PYP-like sensor domain (PAS domain)"/>
    <property type="match status" value="2"/>
</dbReference>
<dbReference type="InterPro" id="IPR000700">
    <property type="entry name" value="PAS-assoc_C"/>
</dbReference>
<dbReference type="SMART" id="SM00387">
    <property type="entry name" value="HATPase_c"/>
    <property type="match status" value="1"/>
</dbReference>
<dbReference type="Gene3D" id="3.30.450.20">
    <property type="entry name" value="PAS domain"/>
    <property type="match status" value="2"/>
</dbReference>
<evidence type="ECO:0000256" key="4">
    <source>
        <dbReference type="ARBA" id="ARBA00022553"/>
    </source>
</evidence>
<dbReference type="AlphaFoldDB" id="A0A916S856"/>